<name>A0ABD2Y1S7_9GENT</name>
<dbReference type="SMART" id="SM00444">
    <property type="entry name" value="GYF"/>
    <property type="match status" value="1"/>
</dbReference>
<feature type="region of interest" description="Disordered" evidence="1">
    <location>
        <begin position="1"/>
        <end position="36"/>
    </location>
</feature>
<feature type="compositionally biased region" description="Low complexity" evidence="1">
    <location>
        <begin position="1300"/>
        <end position="1311"/>
    </location>
</feature>
<feature type="region of interest" description="Disordered" evidence="1">
    <location>
        <begin position="1272"/>
        <end position="1318"/>
    </location>
</feature>
<evidence type="ECO:0000259" key="2">
    <source>
        <dbReference type="PROSITE" id="PS50829"/>
    </source>
</evidence>
<dbReference type="Gene3D" id="3.30.1490.40">
    <property type="match status" value="1"/>
</dbReference>
<dbReference type="InterPro" id="IPR003169">
    <property type="entry name" value="GYF"/>
</dbReference>
<dbReference type="SUPFAM" id="SSF55277">
    <property type="entry name" value="GYF domain"/>
    <property type="match status" value="1"/>
</dbReference>
<proteinExistence type="predicted"/>
<feature type="compositionally biased region" description="Basic and acidic residues" evidence="1">
    <location>
        <begin position="95"/>
        <end position="121"/>
    </location>
</feature>
<evidence type="ECO:0000256" key="1">
    <source>
        <dbReference type="SAM" id="MobiDB-lite"/>
    </source>
</evidence>
<dbReference type="Pfam" id="PF02213">
    <property type="entry name" value="GYF"/>
    <property type="match status" value="1"/>
</dbReference>
<evidence type="ECO:0000313" key="4">
    <source>
        <dbReference type="Proteomes" id="UP001630127"/>
    </source>
</evidence>
<organism evidence="3 4">
    <name type="scientific">Cinchona calisaya</name>
    <dbReference type="NCBI Taxonomy" id="153742"/>
    <lineage>
        <taxon>Eukaryota</taxon>
        <taxon>Viridiplantae</taxon>
        <taxon>Streptophyta</taxon>
        <taxon>Embryophyta</taxon>
        <taxon>Tracheophyta</taxon>
        <taxon>Spermatophyta</taxon>
        <taxon>Magnoliopsida</taxon>
        <taxon>eudicotyledons</taxon>
        <taxon>Gunneridae</taxon>
        <taxon>Pentapetalae</taxon>
        <taxon>asterids</taxon>
        <taxon>lamiids</taxon>
        <taxon>Gentianales</taxon>
        <taxon>Rubiaceae</taxon>
        <taxon>Cinchonoideae</taxon>
        <taxon>Cinchoneae</taxon>
        <taxon>Cinchona</taxon>
    </lineage>
</organism>
<evidence type="ECO:0000313" key="3">
    <source>
        <dbReference type="EMBL" id="KAL3500986.1"/>
    </source>
</evidence>
<feature type="compositionally biased region" description="Basic and acidic residues" evidence="1">
    <location>
        <begin position="213"/>
        <end position="223"/>
    </location>
</feature>
<feature type="region of interest" description="Disordered" evidence="1">
    <location>
        <begin position="699"/>
        <end position="720"/>
    </location>
</feature>
<feature type="region of interest" description="Disordered" evidence="1">
    <location>
        <begin position="63"/>
        <end position="241"/>
    </location>
</feature>
<feature type="domain" description="GYF" evidence="2">
    <location>
        <begin position="545"/>
        <end position="596"/>
    </location>
</feature>
<comment type="caution">
    <text evidence="3">The sequence shown here is derived from an EMBL/GenBank/DDBJ whole genome shotgun (WGS) entry which is preliminary data.</text>
</comment>
<feature type="region of interest" description="Disordered" evidence="1">
    <location>
        <begin position="1537"/>
        <end position="1582"/>
    </location>
</feature>
<keyword evidence="4" id="KW-1185">Reference proteome</keyword>
<dbReference type="EMBL" id="JBJUIK010000015">
    <property type="protein sequence ID" value="KAL3500986.1"/>
    <property type="molecule type" value="Genomic_DNA"/>
</dbReference>
<feature type="region of interest" description="Disordered" evidence="1">
    <location>
        <begin position="1230"/>
        <end position="1258"/>
    </location>
</feature>
<sequence>MAERKLDLPDDLLLSKPSDQSWTPKASAGNDEERAMVGFLDESKDQASSESIPLSPQWLYAKPTESKMEARGPSSLSLGSSADSNQKEGWCADAVEEKKDRRRITTDTESGRRWREEERETGLLGRRDRRKADRRVENASGRETVENRALPSPGWHDASSRNSGHEARRDNKWSNRWGPDEKEKEARPDKKADAEKEDVHIENQPFVVTSRSGSERDRDSREKWRPRHRMEASSGGPGSYRAAPGFGLERGRAEGSNVGFTFGRGRGSVAIAKSTSSESIPGKPHPSTGAFFYPRGKLLDIYRRQKLDSSFSSMPDQMEEIPPITQVNHIEPLAFVVPDFEEEAILIDISKGKITSSGVSYSSFRKGRSTDNVADLEASNEKQVVHPSDISDEIVDTLPTVSNDDLHELSSQNNLYLNGPTMNLLDGRDINHQEIQNVSAAFVGIDVDEGRSNIGQINSGGNLDSISNAQFEALTIRDVDSNSIRRPGLDGIESGRFFDVNDKLPNDSSSLFVMPSSDQYWDGNIHTLGSRTGENHLEEGIAPEELSLYYCDPQGEIQGPFLGADIISWFEQGFFGTDLPVRLADAPEESPFLELGDVMPHLKASHEYASGTDLNSKLEQSAVLGGKLEASVHVSGPLPVVIPSVELDGPSWPLSHFDGISTHHVHLKNIELQGPSQLSYSEGQDFQNFMAQDEEIVFPGRPGSGGNPIGKTSRSSADSSSNIVNPYFPTELADPGIPKQNNRLHPLGLLWSELEGSHTRNDQTSNIPFNGGTEEQAVNPLAGRVASVAAMAENPLAGRVASVGAMAESTRAAETWPDFRHRNALTEPNLYQDTVDAQHLSRMEHESNRFDVPEKLLSQQFPQYSQQHSLLSHNTHLDEAMLERGPNQNSVHQQLSGQVDLQHFLSIQQQQQRLLQLQQQQQQQQLHHQMLVKEQQQAHARQLLVEQIRQNQMRDSIRGQSRNDAIRSSNALEQVLLKQQIFNELQQRSHLPPRHPEQPSLEHLIQAKFGQVNPQVHPSDLLELLSRAKHEQMHPLEHQIFQQEQLHGRQLAMGLRQRLEMEEDRQVGSAWPVEETNQFLRNPVGFPRTSSAGFGQRDFFQQQQIPSPEEHLSHLDRNLSLQDRLHPGLYDPGPFERSMSLPVGAAGANLDVINSIARAQGLDMQELSTRLHPSAQVGGFSSGVYPYHSQHPLVPNQFHSSNVDIADGHWSESNDQLPSEWIESRMQQVHINSERQKRDTEVKRTSEDPSLWMSAGTNDDNSKRLLMELLHHKSSHQSTEPLELISGMSSDRRRPPPGPYSGTSSSSHSFGLLPDQEGNMNQSFAVGSYSLNSGGPPQAQIADELSHMPETVERLPFRSNSAALVEGEAFLSGVNGPSQVPASGVREDIVEPVSMAALDRGEMAINILSRHASFSSSGGNAGFYVEKIGPLDSFLDDLAKDRVQSTTSKRPENILLKRPPVSRASSSQEGLVELNSDAVFRGKNPPIAIPAEAGRRDGGVNPGNQVSDNMGSGKKEERFRRTASLVDADVAETSFSDMLKSSTKKPAPQESNAAGVGASELADGMQVGRSSKKKGKKGRQIDPALLGFKVTSNRIMMGEIQRIED</sequence>
<feature type="compositionally biased region" description="Polar residues" evidence="1">
    <location>
        <begin position="710"/>
        <end position="720"/>
    </location>
</feature>
<dbReference type="PANTHER" id="PTHR46992">
    <property type="entry name" value="GYF DOMAIN-CONTAINING PROTEIN"/>
    <property type="match status" value="1"/>
</dbReference>
<dbReference type="InterPro" id="IPR035445">
    <property type="entry name" value="GYF-like_dom_sf"/>
</dbReference>
<feature type="compositionally biased region" description="Low complexity" evidence="1">
    <location>
        <begin position="74"/>
        <end position="84"/>
    </location>
</feature>
<accession>A0ABD2Y1S7</accession>
<feature type="compositionally biased region" description="Basic and acidic residues" evidence="1">
    <location>
        <begin position="1232"/>
        <end position="1247"/>
    </location>
</feature>
<dbReference type="CDD" id="cd00072">
    <property type="entry name" value="GYF"/>
    <property type="match status" value="1"/>
</dbReference>
<protein>
    <recommendedName>
        <fullName evidence="2">GYF domain-containing protein</fullName>
    </recommendedName>
</protein>
<dbReference type="PROSITE" id="PS50829">
    <property type="entry name" value="GYF"/>
    <property type="match status" value="1"/>
</dbReference>
<gene>
    <name evidence="3" type="ORF">ACH5RR_035435</name>
</gene>
<reference evidence="3 4" key="1">
    <citation type="submission" date="2024-11" db="EMBL/GenBank/DDBJ databases">
        <title>A near-complete genome assembly of Cinchona calisaya.</title>
        <authorList>
            <person name="Lian D.C."/>
            <person name="Zhao X.W."/>
            <person name="Wei L."/>
        </authorList>
    </citation>
    <scope>NUCLEOTIDE SEQUENCE [LARGE SCALE GENOMIC DNA]</scope>
    <source>
        <tissue evidence="3">Nenye</tissue>
    </source>
</reference>
<dbReference type="Proteomes" id="UP001630127">
    <property type="component" value="Unassembled WGS sequence"/>
</dbReference>
<feature type="region of interest" description="Disordered" evidence="1">
    <location>
        <begin position="1487"/>
        <end position="1519"/>
    </location>
</feature>
<feature type="compositionally biased region" description="Basic and acidic residues" evidence="1">
    <location>
        <begin position="163"/>
        <end position="201"/>
    </location>
</feature>
<dbReference type="PANTHER" id="PTHR46992:SF1">
    <property type="entry name" value="GYF DOMAIN-CONTAINING PROTEIN"/>
    <property type="match status" value="1"/>
</dbReference>